<evidence type="ECO:0000313" key="9">
    <source>
        <dbReference type="EMBL" id="KXS11280.1"/>
    </source>
</evidence>
<sequence length="1023" mass="112161">MSLRERLIHHTGPATTGAIASIIHEFGLPSFDPERHASELLATHSPSHRTASPVHSEKVSTDPMIGLLNSSGRYENGFERTGKDDKSIAWTIDDSRREESDLMDLESLQQAAFPDIAPLIAKLEVQLDVLSRSIHEQVTMRHSELIQQVTGLADLSEQLKTLKEAVLELQGSVDRIKAKTTAPYNALSSLTTQLSRALVAADYLRKISRFLSLQKRLTLQMKSAAEAPPTNMTETSPGAIGPSSTRIINSREVELGAAALTLSEIDALCLQSDLSGISVVEKELEFISQSRKDIINHADTIMNGVLGLSAKVTVLDQTPASISEALQAPTSVALASLSSALVIHRNLDRTALPRRVHNVLVAIVEQTNEAWKKAADVPALSRAAGIPIPGMSAPGTGKRVVQPNGSQLSNSNNSQLYEPTTQAQSSAFTAQMWTRLSLAADTTFACFQRVLALERVLALRRDTETQVALLVELVNSPGWGWTTKWGESAALQQEKAGATATPTAFFWHHAAMATAAALRTAGSQSTHLQATFQRSYPRLLRMVTELSEKVAIATTSEVDGAKDGAGNMKRTETAPEGSGFKSFIGILQPYETAYLSRCQSRLFEPVQYAFPNASRAQMPTAVDAEKCVRAVHSELEVARFHHEFFEKVVSVVAGMVGEVAKRGEAMISHEPFAVFTQTGPVGPGAPTGVAINTIPLFNNLDLVVALWTFEEGCWKLVDEFEPPRTPDSLVGKAENHQAEPTGSLFLKIHEHLDDVRSVIMSVVEPLLRGLGRELELVILKMHTVDFGRGVSHVGQVPPTTATSEHMSSRPNELSPYLPELSTKLRWMTTNVFARLSPNILQSENDEPRSWIRSLAVRLLQIFLRNATMIRLGDAGKLRLANDLAQFEFVVNTWITDCGVKGGLDEGKDAELTAQYRALRSLKSLLFLELNDIPTASGISPPLIIQHIYSRSPAGTLLLPTERFSWTPQQYSDWVDAHPSLTEHLSLLRRSLDLYADDVRLKGQREFCVEFPVARALFEKHDKS</sequence>
<accession>A0A139A3D5</accession>
<evidence type="ECO:0000259" key="8">
    <source>
        <dbReference type="Pfam" id="PF20649"/>
    </source>
</evidence>
<name>A0A139A3D5_GONPJ</name>
<feature type="region of interest" description="Disordered" evidence="6">
    <location>
        <begin position="224"/>
        <end position="243"/>
    </location>
</feature>
<evidence type="ECO:0000256" key="5">
    <source>
        <dbReference type="SAM" id="Coils"/>
    </source>
</evidence>
<dbReference type="STRING" id="1344416.A0A139A3D5"/>
<protein>
    <recommendedName>
        <fullName evidence="2">Conserved oligomeric Golgi complex subunit 5</fullName>
    </recommendedName>
</protein>
<comment type="subcellular location">
    <subcellularLocation>
        <location evidence="1">Golgi apparatus membrane</location>
        <topology evidence="1">Peripheral membrane protein</topology>
    </subcellularLocation>
</comment>
<evidence type="ECO:0000313" key="10">
    <source>
        <dbReference type="Proteomes" id="UP000070544"/>
    </source>
</evidence>
<gene>
    <name evidence="9" type="ORF">M427DRAFT_138368</name>
</gene>
<dbReference type="GO" id="GO:0000139">
    <property type="term" value="C:Golgi membrane"/>
    <property type="evidence" value="ECO:0007669"/>
    <property type="project" value="UniProtKB-SubCell"/>
</dbReference>
<feature type="region of interest" description="Disordered" evidence="6">
    <location>
        <begin position="392"/>
        <end position="415"/>
    </location>
</feature>
<keyword evidence="10" id="KW-1185">Reference proteome</keyword>
<dbReference type="Pfam" id="PF20649">
    <property type="entry name" value="COG5_C"/>
    <property type="match status" value="1"/>
</dbReference>
<evidence type="ECO:0000256" key="3">
    <source>
        <dbReference type="ARBA" id="ARBA00023034"/>
    </source>
</evidence>
<dbReference type="InterPro" id="IPR019465">
    <property type="entry name" value="Cog5"/>
</dbReference>
<evidence type="ECO:0000256" key="4">
    <source>
        <dbReference type="ARBA" id="ARBA00023136"/>
    </source>
</evidence>
<dbReference type="GO" id="GO:0006891">
    <property type="term" value="P:intra-Golgi vesicle-mediated transport"/>
    <property type="evidence" value="ECO:0007669"/>
    <property type="project" value="InterPro"/>
</dbReference>
<organism evidence="9 10">
    <name type="scientific">Gonapodya prolifera (strain JEL478)</name>
    <name type="common">Monoblepharis prolifera</name>
    <dbReference type="NCBI Taxonomy" id="1344416"/>
    <lineage>
        <taxon>Eukaryota</taxon>
        <taxon>Fungi</taxon>
        <taxon>Fungi incertae sedis</taxon>
        <taxon>Chytridiomycota</taxon>
        <taxon>Chytridiomycota incertae sedis</taxon>
        <taxon>Monoblepharidomycetes</taxon>
        <taxon>Monoblepharidales</taxon>
        <taxon>Gonapodyaceae</taxon>
        <taxon>Gonapodya</taxon>
    </lineage>
</organism>
<dbReference type="AlphaFoldDB" id="A0A139A3D5"/>
<keyword evidence="3" id="KW-0333">Golgi apparatus</keyword>
<dbReference type="InterPro" id="IPR048485">
    <property type="entry name" value="COG5_helical"/>
</dbReference>
<keyword evidence="5" id="KW-0175">Coiled coil</keyword>
<dbReference type="EMBL" id="KQ965804">
    <property type="protein sequence ID" value="KXS11280.1"/>
    <property type="molecule type" value="Genomic_DNA"/>
</dbReference>
<dbReference type="PANTHER" id="PTHR13228:SF3">
    <property type="entry name" value="CONSERVED OLIGOMERIC GOLGI COMPLEX SUBUNIT 5"/>
    <property type="match status" value="1"/>
</dbReference>
<feature type="coiled-coil region" evidence="5">
    <location>
        <begin position="152"/>
        <end position="179"/>
    </location>
</feature>
<dbReference type="Pfam" id="PF10392">
    <property type="entry name" value="COG5_N"/>
    <property type="match status" value="1"/>
</dbReference>
<evidence type="ECO:0000256" key="2">
    <source>
        <dbReference type="ARBA" id="ARBA00020974"/>
    </source>
</evidence>
<evidence type="ECO:0000256" key="6">
    <source>
        <dbReference type="SAM" id="MobiDB-lite"/>
    </source>
</evidence>
<feature type="domain" description="Conserved oligomeric Golgi complex subunit 5 helical" evidence="8">
    <location>
        <begin position="274"/>
        <end position="546"/>
    </location>
</feature>
<feature type="domain" description="Conserved oligomeric Golgi complex subunit 5 N-terminal" evidence="7">
    <location>
        <begin position="115"/>
        <end position="217"/>
    </location>
</feature>
<dbReference type="Proteomes" id="UP000070544">
    <property type="component" value="Unassembled WGS sequence"/>
</dbReference>
<evidence type="ECO:0000259" key="7">
    <source>
        <dbReference type="Pfam" id="PF10392"/>
    </source>
</evidence>
<dbReference type="GO" id="GO:0017119">
    <property type="term" value="C:Golgi transport complex"/>
    <property type="evidence" value="ECO:0007669"/>
    <property type="project" value="InterPro"/>
</dbReference>
<feature type="compositionally biased region" description="Low complexity" evidence="6">
    <location>
        <begin position="404"/>
        <end position="415"/>
    </location>
</feature>
<dbReference type="InterPro" id="IPR049176">
    <property type="entry name" value="COG5_N"/>
</dbReference>
<dbReference type="OMA" id="FEILAMC"/>
<keyword evidence="4" id="KW-0472">Membrane</keyword>
<dbReference type="OrthoDB" id="18786at2759"/>
<proteinExistence type="predicted"/>
<evidence type="ECO:0000256" key="1">
    <source>
        <dbReference type="ARBA" id="ARBA00004395"/>
    </source>
</evidence>
<dbReference type="PANTHER" id="PTHR13228">
    <property type="entry name" value="CONSERVED OLIGOMERIC GOLGI COMPLEX COMPONENT 5"/>
    <property type="match status" value="1"/>
</dbReference>
<reference evidence="9 10" key="1">
    <citation type="journal article" date="2015" name="Genome Biol. Evol.">
        <title>Phylogenomic analyses indicate that early fungi evolved digesting cell walls of algal ancestors of land plants.</title>
        <authorList>
            <person name="Chang Y."/>
            <person name="Wang S."/>
            <person name="Sekimoto S."/>
            <person name="Aerts A.L."/>
            <person name="Choi C."/>
            <person name="Clum A."/>
            <person name="LaButti K.M."/>
            <person name="Lindquist E.A."/>
            <person name="Yee Ngan C."/>
            <person name="Ohm R.A."/>
            <person name="Salamov A.A."/>
            <person name="Grigoriev I.V."/>
            <person name="Spatafora J.W."/>
            <person name="Berbee M.L."/>
        </authorList>
    </citation>
    <scope>NUCLEOTIDE SEQUENCE [LARGE SCALE GENOMIC DNA]</scope>
    <source>
        <strain evidence="9 10">JEL478</strain>
    </source>
</reference>
<feature type="compositionally biased region" description="Polar residues" evidence="6">
    <location>
        <begin position="230"/>
        <end position="243"/>
    </location>
</feature>